<accession>A0A4Y7RP81</accession>
<dbReference type="EMBL" id="QPFP01000478">
    <property type="protein sequence ID" value="TEB10127.1"/>
    <property type="molecule type" value="Genomic_DNA"/>
</dbReference>
<dbReference type="AlphaFoldDB" id="A0A4Y7RP81"/>
<keyword evidence="2" id="KW-1185">Reference proteome</keyword>
<evidence type="ECO:0008006" key="3">
    <source>
        <dbReference type="Google" id="ProtNLM"/>
    </source>
</evidence>
<sequence length="72" mass="8278">YVGQGNITEEDLPKRTAMTQLILDKYNEEIQLITKELARAVGRILFSTDLWSDNNLCSFMAITAHYIIRDES</sequence>
<name>A0A4Y7RP81_COPMI</name>
<comment type="caution">
    <text evidence="1">The sequence shown here is derived from an EMBL/GenBank/DDBJ whole genome shotgun (WGS) entry which is preliminary data.</text>
</comment>
<organism evidence="1 2">
    <name type="scientific">Coprinellus micaceus</name>
    <name type="common">Glistening ink-cap mushroom</name>
    <name type="synonym">Coprinus micaceus</name>
    <dbReference type="NCBI Taxonomy" id="71717"/>
    <lineage>
        <taxon>Eukaryota</taxon>
        <taxon>Fungi</taxon>
        <taxon>Dikarya</taxon>
        <taxon>Basidiomycota</taxon>
        <taxon>Agaricomycotina</taxon>
        <taxon>Agaricomycetes</taxon>
        <taxon>Agaricomycetidae</taxon>
        <taxon>Agaricales</taxon>
        <taxon>Agaricineae</taxon>
        <taxon>Psathyrellaceae</taxon>
        <taxon>Coprinellus</taxon>
    </lineage>
</organism>
<dbReference type="Proteomes" id="UP000298030">
    <property type="component" value="Unassembled WGS sequence"/>
</dbReference>
<gene>
    <name evidence="1" type="ORF">FA13DRAFT_1602824</name>
</gene>
<feature type="non-terminal residue" evidence="1">
    <location>
        <position position="1"/>
    </location>
</feature>
<feature type="non-terminal residue" evidence="1">
    <location>
        <position position="72"/>
    </location>
</feature>
<proteinExistence type="predicted"/>
<evidence type="ECO:0000313" key="1">
    <source>
        <dbReference type="EMBL" id="TEB10127.1"/>
    </source>
</evidence>
<reference evidence="1 2" key="1">
    <citation type="journal article" date="2019" name="Nat. Ecol. Evol.">
        <title>Megaphylogeny resolves global patterns of mushroom evolution.</title>
        <authorList>
            <person name="Varga T."/>
            <person name="Krizsan K."/>
            <person name="Foldi C."/>
            <person name="Dima B."/>
            <person name="Sanchez-Garcia M."/>
            <person name="Sanchez-Ramirez S."/>
            <person name="Szollosi G.J."/>
            <person name="Szarkandi J.G."/>
            <person name="Papp V."/>
            <person name="Albert L."/>
            <person name="Andreopoulos W."/>
            <person name="Angelini C."/>
            <person name="Antonin V."/>
            <person name="Barry K.W."/>
            <person name="Bougher N.L."/>
            <person name="Buchanan P."/>
            <person name="Buyck B."/>
            <person name="Bense V."/>
            <person name="Catcheside P."/>
            <person name="Chovatia M."/>
            <person name="Cooper J."/>
            <person name="Damon W."/>
            <person name="Desjardin D."/>
            <person name="Finy P."/>
            <person name="Geml J."/>
            <person name="Haridas S."/>
            <person name="Hughes K."/>
            <person name="Justo A."/>
            <person name="Karasinski D."/>
            <person name="Kautmanova I."/>
            <person name="Kiss B."/>
            <person name="Kocsube S."/>
            <person name="Kotiranta H."/>
            <person name="LaButti K.M."/>
            <person name="Lechner B.E."/>
            <person name="Liimatainen K."/>
            <person name="Lipzen A."/>
            <person name="Lukacs Z."/>
            <person name="Mihaltcheva S."/>
            <person name="Morgado L.N."/>
            <person name="Niskanen T."/>
            <person name="Noordeloos M.E."/>
            <person name="Ohm R.A."/>
            <person name="Ortiz-Santana B."/>
            <person name="Ovrebo C."/>
            <person name="Racz N."/>
            <person name="Riley R."/>
            <person name="Savchenko A."/>
            <person name="Shiryaev A."/>
            <person name="Soop K."/>
            <person name="Spirin V."/>
            <person name="Szebenyi C."/>
            <person name="Tomsovsky M."/>
            <person name="Tulloss R.E."/>
            <person name="Uehling J."/>
            <person name="Grigoriev I.V."/>
            <person name="Vagvolgyi C."/>
            <person name="Papp T."/>
            <person name="Martin F.M."/>
            <person name="Miettinen O."/>
            <person name="Hibbett D.S."/>
            <person name="Nagy L.G."/>
        </authorList>
    </citation>
    <scope>NUCLEOTIDE SEQUENCE [LARGE SCALE GENOMIC DNA]</scope>
    <source>
        <strain evidence="1 2">FP101781</strain>
    </source>
</reference>
<dbReference type="OrthoDB" id="1607513at2759"/>
<evidence type="ECO:0000313" key="2">
    <source>
        <dbReference type="Proteomes" id="UP000298030"/>
    </source>
</evidence>
<protein>
    <recommendedName>
        <fullName evidence="3">HAT C-terminal dimerisation domain-containing protein</fullName>
    </recommendedName>
</protein>